<reference evidence="1" key="2">
    <citation type="submission" date="2025-09" db="UniProtKB">
        <authorList>
            <consortium name="Ensembl"/>
        </authorList>
    </citation>
    <scope>IDENTIFICATION</scope>
</reference>
<organism evidence="1 2">
    <name type="scientific">Poecilia latipinna</name>
    <name type="common">sailfin molly</name>
    <dbReference type="NCBI Taxonomy" id="48699"/>
    <lineage>
        <taxon>Eukaryota</taxon>
        <taxon>Metazoa</taxon>
        <taxon>Chordata</taxon>
        <taxon>Craniata</taxon>
        <taxon>Vertebrata</taxon>
        <taxon>Euteleostomi</taxon>
        <taxon>Actinopterygii</taxon>
        <taxon>Neopterygii</taxon>
        <taxon>Teleostei</taxon>
        <taxon>Neoteleostei</taxon>
        <taxon>Acanthomorphata</taxon>
        <taxon>Ovalentaria</taxon>
        <taxon>Atherinomorphae</taxon>
        <taxon>Cyprinodontiformes</taxon>
        <taxon>Poeciliidae</taxon>
        <taxon>Poeciliinae</taxon>
        <taxon>Poecilia</taxon>
    </lineage>
</organism>
<evidence type="ECO:0000313" key="2">
    <source>
        <dbReference type="Proteomes" id="UP000261500"/>
    </source>
</evidence>
<evidence type="ECO:0000313" key="1">
    <source>
        <dbReference type="Ensembl" id="ENSPLAP00000000507.1"/>
    </source>
</evidence>
<evidence type="ECO:0008006" key="3">
    <source>
        <dbReference type="Google" id="ProtNLM"/>
    </source>
</evidence>
<accession>A0A3B3TIM3</accession>
<proteinExistence type="predicted"/>
<name>A0A3B3TIM3_9TELE</name>
<protein>
    <recommendedName>
        <fullName evidence="3">Reverse transcriptase domain-containing protein</fullName>
    </recommendedName>
</protein>
<dbReference type="STRING" id="48699.ENSPLAP00000000507"/>
<reference evidence="1" key="1">
    <citation type="submission" date="2025-08" db="UniProtKB">
        <authorList>
            <consortium name="Ensembl"/>
        </authorList>
    </citation>
    <scope>IDENTIFICATION</scope>
</reference>
<dbReference type="AlphaFoldDB" id="A0A3B3TIM3"/>
<keyword evidence="2" id="KW-1185">Reference proteome</keyword>
<sequence>FVIHIQRLQKFWIFILFLDFHKAFDSLEHEFLFKTLDLVGFGEQFKKSIRTLYALGNSSVKLSHGTTSVMTSRVETFSIRC</sequence>
<dbReference type="Ensembl" id="ENSPLAT00000016306.1">
    <property type="protein sequence ID" value="ENSPLAP00000000507.1"/>
    <property type="gene ID" value="ENSPLAG00000001348.1"/>
</dbReference>
<dbReference type="Proteomes" id="UP000261500">
    <property type="component" value="Unplaced"/>
</dbReference>